<dbReference type="Proteomes" id="UP000784294">
    <property type="component" value="Unassembled WGS sequence"/>
</dbReference>
<accession>A0A448XQG1</accession>
<gene>
    <name evidence="1" type="ORF">PXEA_LOCUS35829</name>
</gene>
<dbReference type="AlphaFoldDB" id="A0A448XQG1"/>
<proteinExistence type="predicted"/>
<evidence type="ECO:0000313" key="2">
    <source>
        <dbReference type="Proteomes" id="UP000784294"/>
    </source>
</evidence>
<reference evidence="1" key="1">
    <citation type="submission" date="2018-11" db="EMBL/GenBank/DDBJ databases">
        <authorList>
            <consortium name="Pathogen Informatics"/>
        </authorList>
    </citation>
    <scope>NUCLEOTIDE SEQUENCE</scope>
</reference>
<name>A0A448XQG1_9PLAT</name>
<sequence length="72" mass="8203">MEQMDPSLFIVFVSLPSSCVPHIQTYLLKMQCSHSAGGYQKIYCLFTSWMAASLFGMSVLECWIGMFNSYVF</sequence>
<protein>
    <submittedName>
        <fullName evidence="1">Uncharacterized protein</fullName>
    </submittedName>
</protein>
<evidence type="ECO:0000313" key="1">
    <source>
        <dbReference type="EMBL" id="VEL42389.1"/>
    </source>
</evidence>
<organism evidence="1 2">
    <name type="scientific">Protopolystoma xenopodis</name>
    <dbReference type="NCBI Taxonomy" id="117903"/>
    <lineage>
        <taxon>Eukaryota</taxon>
        <taxon>Metazoa</taxon>
        <taxon>Spiralia</taxon>
        <taxon>Lophotrochozoa</taxon>
        <taxon>Platyhelminthes</taxon>
        <taxon>Monogenea</taxon>
        <taxon>Polyopisthocotylea</taxon>
        <taxon>Polystomatidea</taxon>
        <taxon>Polystomatidae</taxon>
        <taxon>Protopolystoma</taxon>
    </lineage>
</organism>
<comment type="caution">
    <text evidence="1">The sequence shown here is derived from an EMBL/GenBank/DDBJ whole genome shotgun (WGS) entry which is preliminary data.</text>
</comment>
<keyword evidence="2" id="KW-1185">Reference proteome</keyword>
<dbReference type="EMBL" id="CAAALY010274155">
    <property type="protein sequence ID" value="VEL42389.1"/>
    <property type="molecule type" value="Genomic_DNA"/>
</dbReference>